<dbReference type="Pfam" id="PF04932">
    <property type="entry name" value="Wzy_C"/>
    <property type="match status" value="1"/>
</dbReference>
<keyword evidence="8" id="KW-1185">Reference proteome</keyword>
<feature type="transmembrane region" description="Helical" evidence="5">
    <location>
        <begin position="237"/>
        <end position="255"/>
    </location>
</feature>
<dbReference type="PANTHER" id="PTHR37422:SF17">
    <property type="entry name" value="O-ANTIGEN LIGASE"/>
    <property type="match status" value="1"/>
</dbReference>
<feature type="transmembrane region" description="Helical" evidence="5">
    <location>
        <begin position="31"/>
        <end position="54"/>
    </location>
</feature>
<evidence type="ECO:0000256" key="2">
    <source>
        <dbReference type="ARBA" id="ARBA00022692"/>
    </source>
</evidence>
<proteinExistence type="predicted"/>
<keyword evidence="4 5" id="KW-0472">Membrane</keyword>
<keyword evidence="3 5" id="KW-1133">Transmembrane helix</keyword>
<evidence type="ECO:0000256" key="4">
    <source>
        <dbReference type="ARBA" id="ARBA00023136"/>
    </source>
</evidence>
<feature type="transmembrane region" description="Helical" evidence="5">
    <location>
        <begin position="97"/>
        <end position="115"/>
    </location>
</feature>
<feature type="transmembrane region" description="Helical" evidence="5">
    <location>
        <begin position="331"/>
        <end position="351"/>
    </location>
</feature>
<dbReference type="InterPro" id="IPR051533">
    <property type="entry name" value="WaaL-like"/>
</dbReference>
<feature type="transmembrane region" description="Helical" evidence="5">
    <location>
        <begin position="5"/>
        <end position="25"/>
    </location>
</feature>
<feature type="transmembrane region" description="Helical" evidence="5">
    <location>
        <begin position="209"/>
        <end position="225"/>
    </location>
</feature>
<feature type="transmembrane region" description="Helical" evidence="5">
    <location>
        <begin position="358"/>
        <end position="376"/>
    </location>
</feature>
<dbReference type="OrthoDB" id="104748at2"/>
<evidence type="ECO:0000259" key="6">
    <source>
        <dbReference type="Pfam" id="PF04932"/>
    </source>
</evidence>
<evidence type="ECO:0000313" key="7">
    <source>
        <dbReference type="EMBL" id="RST74188.1"/>
    </source>
</evidence>
<organism evidence="7 8">
    <name type="scientific">Siminovitchia acidinfaciens</name>
    <dbReference type="NCBI Taxonomy" id="2321395"/>
    <lineage>
        <taxon>Bacteria</taxon>
        <taxon>Bacillati</taxon>
        <taxon>Bacillota</taxon>
        <taxon>Bacilli</taxon>
        <taxon>Bacillales</taxon>
        <taxon>Bacillaceae</taxon>
        <taxon>Siminovitchia</taxon>
    </lineage>
</organism>
<evidence type="ECO:0000256" key="1">
    <source>
        <dbReference type="ARBA" id="ARBA00004141"/>
    </source>
</evidence>
<sequence length="418" mass="47637">MTQTIVRVVFSFEFIFTLFLFAGRYKGDPRFQWVPFDLTLFFLICSIAISIWILINQKFHFRKNALAILAIYFCLSIYALLTLVWSPSYVYGFEKALHLFTLIFWAFAGAVIIIAQDRERVKRFFISIFLLSFWMLMESVLFLGENESAFLNVLGGNYLGVGRILSLGVILISVFILMRKNNKKTTIFGLFLLTAYLYVMFVSGGRGPLVSLVPLLILLAYVSFNKQGGQLALTKKFIPSALAVFLAVIGIINLLNSDKVPQGLKRFLLLFEGNSMGDSADTRLYFYAQSFDLWKESFFFGNGIGSWPVMMGIGDKRGYPHNIFYEVGSELGVIGLAVLVILMYMSIHMLFTNFKQDIYKAAILMLFLSMFINTMVSGDLSDNRFLFTTLGLMCYQNSFKQTTNVMNNRLIEERGLNN</sequence>
<feature type="domain" description="O-antigen ligase-related" evidence="6">
    <location>
        <begin position="194"/>
        <end position="340"/>
    </location>
</feature>
<comment type="subcellular location">
    <subcellularLocation>
        <location evidence="1">Membrane</location>
        <topology evidence="1">Multi-pass membrane protein</topology>
    </subcellularLocation>
</comment>
<reference evidence="7" key="1">
    <citation type="submission" date="2018-12" db="EMBL/GenBank/DDBJ databases">
        <authorList>
            <person name="Sun L."/>
            <person name="Chen Z."/>
        </authorList>
    </citation>
    <scope>NUCLEOTIDE SEQUENCE [LARGE SCALE GENOMIC DNA]</scope>
    <source>
        <strain evidence="7">3-2-2</strain>
    </source>
</reference>
<accession>A0A429XZG9</accession>
<evidence type="ECO:0000256" key="3">
    <source>
        <dbReference type="ARBA" id="ARBA00022989"/>
    </source>
</evidence>
<dbReference type="EMBL" id="QYTV02000004">
    <property type="protein sequence ID" value="RST74188.1"/>
    <property type="molecule type" value="Genomic_DNA"/>
</dbReference>
<evidence type="ECO:0000256" key="5">
    <source>
        <dbReference type="SAM" id="Phobius"/>
    </source>
</evidence>
<feature type="transmembrane region" description="Helical" evidence="5">
    <location>
        <begin position="66"/>
        <end position="85"/>
    </location>
</feature>
<evidence type="ECO:0000313" key="8">
    <source>
        <dbReference type="Proteomes" id="UP000287156"/>
    </source>
</evidence>
<dbReference type="GO" id="GO:0016020">
    <property type="term" value="C:membrane"/>
    <property type="evidence" value="ECO:0007669"/>
    <property type="project" value="UniProtKB-SubCell"/>
</dbReference>
<protein>
    <recommendedName>
        <fullName evidence="6">O-antigen ligase-related domain-containing protein</fullName>
    </recommendedName>
</protein>
<gene>
    <name evidence="7" type="ORF">D4T97_010945</name>
</gene>
<feature type="transmembrane region" description="Helical" evidence="5">
    <location>
        <begin position="124"/>
        <end position="144"/>
    </location>
</feature>
<feature type="transmembrane region" description="Helical" evidence="5">
    <location>
        <begin position="185"/>
        <end position="203"/>
    </location>
</feature>
<keyword evidence="2 5" id="KW-0812">Transmembrane</keyword>
<feature type="transmembrane region" description="Helical" evidence="5">
    <location>
        <begin position="156"/>
        <end position="178"/>
    </location>
</feature>
<dbReference type="Proteomes" id="UP000287156">
    <property type="component" value="Unassembled WGS sequence"/>
</dbReference>
<dbReference type="PANTHER" id="PTHR37422">
    <property type="entry name" value="TEICHURONIC ACID BIOSYNTHESIS PROTEIN TUAE"/>
    <property type="match status" value="1"/>
</dbReference>
<name>A0A429XZG9_9BACI</name>
<comment type="caution">
    <text evidence="7">The sequence shown here is derived from an EMBL/GenBank/DDBJ whole genome shotgun (WGS) entry which is preliminary data.</text>
</comment>
<dbReference type="AlphaFoldDB" id="A0A429XZG9"/>
<dbReference type="InterPro" id="IPR007016">
    <property type="entry name" value="O-antigen_ligase-rel_domated"/>
</dbReference>